<name>A0A5E4NSK2_9HEMI</name>
<reference evidence="1 2" key="1">
    <citation type="submission" date="2019-08" db="EMBL/GenBank/DDBJ databases">
        <authorList>
            <person name="Alioto T."/>
            <person name="Alioto T."/>
            <person name="Gomez Garrido J."/>
        </authorList>
    </citation>
    <scope>NUCLEOTIDE SEQUENCE [LARGE SCALE GENOMIC DNA]</scope>
</reference>
<proteinExistence type="predicted"/>
<dbReference type="Proteomes" id="UP000325440">
    <property type="component" value="Unassembled WGS sequence"/>
</dbReference>
<dbReference type="AlphaFoldDB" id="A0A5E4NSK2"/>
<keyword evidence="2" id="KW-1185">Reference proteome</keyword>
<dbReference type="OrthoDB" id="6629089at2759"/>
<dbReference type="EMBL" id="CABPRJ010002430">
    <property type="protein sequence ID" value="VVC46060.1"/>
    <property type="molecule type" value="Genomic_DNA"/>
</dbReference>
<evidence type="ECO:0000313" key="1">
    <source>
        <dbReference type="EMBL" id="VVC46060.1"/>
    </source>
</evidence>
<sequence length="75" mass="8733">MGTEESVVAFSKLLNLKHCCYIAIDTWDNFTEENLRNAWEKLWVASMELEAEEETDLNNLNDFVDLFNDIPGFND</sequence>
<gene>
    <name evidence="1" type="ORF">CINCED_3A009770</name>
</gene>
<evidence type="ECO:0000313" key="2">
    <source>
        <dbReference type="Proteomes" id="UP000325440"/>
    </source>
</evidence>
<organism evidence="1 2">
    <name type="scientific">Cinara cedri</name>
    <dbReference type="NCBI Taxonomy" id="506608"/>
    <lineage>
        <taxon>Eukaryota</taxon>
        <taxon>Metazoa</taxon>
        <taxon>Ecdysozoa</taxon>
        <taxon>Arthropoda</taxon>
        <taxon>Hexapoda</taxon>
        <taxon>Insecta</taxon>
        <taxon>Pterygota</taxon>
        <taxon>Neoptera</taxon>
        <taxon>Paraneoptera</taxon>
        <taxon>Hemiptera</taxon>
        <taxon>Sternorrhyncha</taxon>
        <taxon>Aphidomorpha</taxon>
        <taxon>Aphidoidea</taxon>
        <taxon>Aphididae</taxon>
        <taxon>Lachninae</taxon>
        <taxon>Cinara</taxon>
    </lineage>
</organism>
<protein>
    <submittedName>
        <fullName evidence="1">Uncharacterized protein</fullName>
    </submittedName>
</protein>
<accession>A0A5E4NSK2</accession>